<evidence type="ECO:0000256" key="1">
    <source>
        <dbReference type="ARBA" id="ARBA00004743"/>
    </source>
</evidence>
<dbReference type="InterPro" id="IPR005675">
    <property type="entry name" value="Citramal_synthase"/>
</dbReference>
<reference evidence="8" key="1">
    <citation type="submission" date="2020-10" db="EMBL/GenBank/DDBJ databases">
        <authorList>
            <person name="Gilroy R."/>
        </authorList>
    </citation>
    <scope>NUCLEOTIDE SEQUENCE</scope>
    <source>
        <strain evidence="8">B3-4054</strain>
    </source>
</reference>
<dbReference type="GO" id="GO:0043714">
    <property type="term" value="F:(R)-citramalate synthase activity"/>
    <property type="evidence" value="ECO:0007669"/>
    <property type="project" value="UniProtKB-EC"/>
</dbReference>
<proteinExistence type="inferred from homology"/>
<feature type="domain" description="Pyruvate carboxyltransferase" evidence="7">
    <location>
        <begin position="10"/>
        <end position="72"/>
    </location>
</feature>
<dbReference type="PROSITE" id="PS50991">
    <property type="entry name" value="PYR_CT"/>
    <property type="match status" value="1"/>
</dbReference>
<dbReference type="PANTHER" id="PTHR43538">
    <property type="entry name" value="ALPHA-IPM SYNTHASE/HOMOCITRATE SYNTHASE"/>
    <property type="match status" value="1"/>
</dbReference>
<feature type="non-terminal residue" evidence="8">
    <location>
        <position position="72"/>
    </location>
</feature>
<reference evidence="8" key="2">
    <citation type="journal article" date="2021" name="PeerJ">
        <title>Extensive microbial diversity within the chicken gut microbiome revealed by metagenomics and culture.</title>
        <authorList>
            <person name="Gilroy R."/>
            <person name="Ravi A."/>
            <person name="Getino M."/>
            <person name="Pursley I."/>
            <person name="Horton D.L."/>
            <person name="Alikhan N.F."/>
            <person name="Baker D."/>
            <person name="Gharbi K."/>
            <person name="Hall N."/>
            <person name="Watson M."/>
            <person name="Adriaenssens E.M."/>
            <person name="Foster-Nyarko E."/>
            <person name="Jarju S."/>
            <person name="Secka A."/>
            <person name="Antonio M."/>
            <person name="Oren A."/>
            <person name="Chaudhuri R.R."/>
            <person name="La Ragione R."/>
            <person name="Hildebrand F."/>
            <person name="Pallen M.J."/>
        </authorList>
    </citation>
    <scope>NUCLEOTIDE SEQUENCE</scope>
    <source>
        <strain evidence="8">B3-4054</strain>
    </source>
</reference>
<comment type="caution">
    <text evidence="8">The sequence shown here is derived from an EMBL/GenBank/DDBJ whole genome shotgun (WGS) entry which is preliminary data.</text>
</comment>
<dbReference type="GO" id="GO:0019752">
    <property type="term" value="P:carboxylic acid metabolic process"/>
    <property type="evidence" value="ECO:0007669"/>
    <property type="project" value="InterPro"/>
</dbReference>
<dbReference type="SUPFAM" id="SSF51569">
    <property type="entry name" value="Aldolase"/>
    <property type="match status" value="1"/>
</dbReference>
<evidence type="ECO:0000256" key="5">
    <source>
        <dbReference type="ARBA" id="ARBA00048263"/>
    </source>
</evidence>
<comment type="similarity">
    <text evidence="6">Belongs to the alpha-IPM synthase/homocitrate synthase family.</text>
</comment>
<protein>
    <recommendedName>
        <fullName evidence="2">(R)-citramalate synthase</fullName>
        <ecNumber evidence="4">2.3.3.21</ecNumber>
    </recommendedName>
</protein>
<evidence type="ECO:0000313" key="9">
    <source>
        <dbReference type="Proteomes" id="UP000823616"/>
    </source>
</evidence>
<dbReference type="InterPro" id="IPR000891">
    <property type="entry name" value="PYR_CT"/>
</dbReference>
<dbReference type="GO" id="GO:0046912">
    <property type="term" value="F:acyltransferase activity, acyl groups converted into alkyl on transfer"/>
    <property type="evidence" value="ECO:0007669"/>
    <property type="project" value="InterPro"/>
</dbReference>
<dbReference type="PROSITE" id="PS00815">
    <property type="entry name" value="AIPM_HOMOCIT_SYNTH_1"/>
    <property type="match status" value="1"/>
</dbReference>
<comment type="pathway">
    <text evidence="1">Amino-acid biosynthesis; L-isoleucine biosynthesis; 2-oxobutanoate from pyruvate: step 1/3.</text>
</comment>
<evidence type="ECO:0000256" key="6">
    <source>
        <dbReference type="RuleBase" id="RU003523"/>
    </source>
</evidence>
<dbReference type="InterPro" id="IPR002034">
    <property type="entry name" value="AIPM/Hcit_synth_CS"/>
</dbReference>
<evidence type="ECO:0000256" key="2">
    <source>
        <dbReference type="ARBA" id="ARBA00022325"/>
    </source>
</evidence>
<evidence type="ECO:0000259" key="7">
    <source>
        <dbReference type="PROSITE" id="PS50991"/>
    </source>
</evidence>
<evidence type="ECO:0000256" key="4">
    <source>
        <dbReference type="ARBA" id="ARBA00034330"/>
    </source>
</evidence>
<gene>
    <name evidence="8" type="ORF">IAA96_09055</name>
</gene>
<dbReference type="EMBL" id="JADIMS010000168">
    <property type="protein sequence ID" value="MBO8451235.1"/>
    <property type="molecule type" value="Genomic_DNA"/>
</dbReference>
<dbReference type="Pfam" id="PF00682">
    <property type="entry name" value="HMGL-like"/>
    <property type="match status" value="1"/>
</dbReference>
<comment type="catalytic activity">
    <reaction evidence="5">
        <text>pyruvate + acetyl-CoA + H2O = (3R)-citramalate + CoA + H(+)</text>
        <dbReference type="Rhea" id="RHEA:19045"/>
        <dbReference type="ChEBI" id="CHEBI:15361"/>
        <dbReference type="ChEBI" id="CHEBI:15377"/>
        <dbReference type="ChEBI" id="CHEBI:15378"/>
        <dbReference type="ChEBI" id="CHEBI:30934"/>
        <dbReference type="ChEBI" id="CHEBI:57287"/>
        <dbReference type="ChEBI" id="CHEBI:57288"/>
        <dbReference type="EC" id="2.3.3.21"/>
    </reaction>
</comment>
<dbReference type="PANTHER" id="PTHR43538:SF1">
    <property type="entry name" value="(R)-CITRAMALATE SYNTHASE"/>
    <property type="match status" value="1"/>
</dbReference>
<dbReference type="Proteomes" id="UP000823616">
    <property type="component" value="Unassembled WGS sequence"/>
</dbReference>
<keyword evidence="3 6" id="KW-0808">Transferase</keyword>
<accession>A0A9D9ER74</accession>
<evidence type="ECO:0000313" key="8">
    <source>
        <dbReference type="EMBL" id="MBO8451235.1"/>
    </source>
</evidence>
<dbReference type="EC" id="2.3.3.21" evidence="4"/>
<organism evidence="8 9">
    <name type="scientific">Candidatus Avitreponema avistercoris</name>
    <dbReference type="NCBI Taxonomy" id="2840705"/>
    <lineage>
        <taxon>Bacteria</taxon>
        <taxon>Pseudomonadati</taxon>
        <taxon>Spirochaetota</taxon>
        <taxon>Spirochaetia</taxon>
        <taxon>Spirochaetales</taxon>
        <taxon>Candidatus Avitreponema</taxon>
    </lineage>
</organism>
<dbReference type="InterPro" id="IPR013785">
    <property type="entry name" value="Aldolase_TIM"/>
</dbReference>
<dbReference type="Gene3D" id="3.20.20.70">
    <property type="entry name" value="Aldolase class I"/>
    <property type="match status" value="1"/>
</dbReference>
<name>A0A9D9ER74_9SPIR</name>
<evidence type="ECO:0000256" key="3">
    <source>
        <dbReference type="ARBA" id="ARBA00022679"/>
    </source>
</evidence>
<sequence length="72" mass="7925">MTELRFPPEAEILDSTLRDGAQGEGISFSLQDKIYIVRALDELGISFAEAGNPASNPKDAEFFAEIRKVPLQ</sequence>
<dbReference type="AlphaFoldDB" id="A0A9D9ER74"/>